<evidence type="ECO:0000256" key="9">
    <source>
        <dbReference type="ARBA" id="ARBA00023136"/>
    </source>
</evidence>
<keyword evidence="9 11" id="KW-0472">Membrane</keyword>
<feature type="transmembrane region" description="Helical" evidence="11">
    <location>
        <begin position="34"/>
        <end position="56"/>
    </location>
</feature>
<dbReference type="GO" id="GO:0016763">
    <property type="term" value="F:pentosyltransferase activity"/>
    <property type="evidence" value="ECO:0007669"/>
    <property type="project" value="InterPro"/>
</dbReference>
<dbReference type="NCBIfam" id="TIGR02070">
    <property type="entry name" value="mono_pep_trsgly"/>
    <property type="match status" value="1"/>
</dbReference>
<evidence type="ECO:0000256" key="10">
    <source>
        <dbReference type="ARBA" id="ARBA00023316"/>
    </source>
</evidence>
<comment type="similarity">
    <text evidence="11">Belongs to the glycosyltransferase 51 family.</text>
</comment>
<evidence type="ECO:0000256" key="11">
    <source>
        <dbReference type="HAMAP-Rule" id="MF_00766"/>
    </source>
</evidence>
<dbReference type="GO" id="GO:0071555">
    <property type="term" value="P:cell wall organization"/>
    <property type="evidence" value="ECO:0007669"/>
    <property type="project" value="UniProtKB-KW"/>
</dbReference>
<comment type="subcellular location">
    <subcellularLocation>
        <location evidence="11">Cell membrane</location>
        <topology evidence="11">Single-pass membrane protein</topology>
    </subcellularLocation>
</comment>
<dbReference type="SUPFAM" id="SSF53955">
    <property type="entry name" value="Lysozyme-like"/>
    <property type="match status" value="1"/>
</dbReference>
<feature type="domain" description="Glycosyl transferase family 51" evidence="12">
    <location>
        <begin position="85"/>
        <end position="248"/>
    </location>
</feature>
<evidence type="ECO:0000256" key="2">
    <source>
        <dbReference type="ARBA" id="ARBA00022519"/>
    </source>
</evidence>
<dbReference type="Gene3D" id="1.10.3810.10">
    <property type="entry name" value="Biosynthetic peptidoglycan transglycosylase-like"/>
    <property type="match status" value="1"/>
</dbReference>
<dbReference type="GO" id="GO:0008955">
    <property type="term" value="F:peptidoglycan glycosyltransferase activity"/>
    <property type="evidence" value="ECO:0007669"/>
    <property type="project" value="UniProtKB-UniRule"/>
</dbReference>
<name>A0A2T5J531_9SPHI</name>
<proteinExistence type="inferred from homology"/>
<dbReference type="GO" id="GO:0009274">
    <property type="term" value="C:peptidoglycan-based cell wall"/>
    <property type="evidence" value="ECO:0007669"/>
    <property type="project" value="InterPro"/>
</dbReference>
<dbReference type="InterPro" id="IPR001264">
    <property type="entry name" value="Glyco_trans_51"/>
</dbReference>
<dbReference type="PANTHER" id="PTHR30400">
    <property type="entry name" value="MONOFUNCTIONAL BIOSYNTHETIC PEPTIDOGLYCAN TRANSGLYCOSYLASE"/>
    <property type="match status" value="1"/>
</dbReference>
<dbReference type="HAMAP" id="MF_00766">
    <property type="entry name" value="PGT_MtgA"/>
    <property type="match status" value="1"/>
</dbReference>
<dbReference type="Proteomes" id="UP000244168">
    <property type="component" value="Unassembled WGS sequence"/>
</dbReference>
<dbReference type="EMBL" id="QAOQ01000010">
    <property type="protein sequence ID" value="PTQ92939.1"/>
    <property type="molecule type" value="Genomic_DNA"/>
</dbReference>
<evidence type="ECO:0000256" key="4">
    <source>
        <dbReference type="ARBA" id="ARBA00022679"/>
    </source>
</evidence>
<evidence type="ECO:0000256" key="6">
    <source>
        <dbReference type="ARBA" id="ARBA00022960"/>
    </source>
</evidence>
<dbReference type="InterPro" id="IPR023346">
    <property type="entry name" value="Lysozyme-like_dom_sf"/>
</dbReference>
<evidence type="ECO:0000256" key="7">
    <source>
        <dbReference type="ARBA" id="ARBA00022984"/>
    </source>
</evidence>
<dbReference type="InterPro" id="IPR011812">
    <property type="entry name" value="Pep_trsgly"/>
</dbReference>
<keyword evidence="6 11" id="KW-0133">Cell shape</keyword>
<dbReference type="UniPathway" id="UPA00219"/>
<dbReference type="EC" id="2.4.99.28" evidence="11"/>
<keyword evidence="3 11" id="KW-0328">Glycosyltransferase</keyword>
<keyword evidence="2" id="KW-0997">Cell inner membrane</keyword>
<dbReference type="Pfam" id="PF00912">
    <property type="entry name" value="Transgly"/>
    <property type="match status" value="1"/>
</dbReference>
<evidence type="ECO:0000256" key="1">
    <source>
        <dbReference type="ARBA" id="ARBA00022475"/>
    </source>
</evidence>
<keyword evidence="4 11" id="KW-0808">Transferase</keyword>
<dbReference type="GO" id="GO:0005886">
    <property type="term" value="C:plasma membrane"/>
    <property type="evidence" value="ECO:0007669"/>
    <property type="project" value="UniProtKB-SubCell"/>
</dbReference>
<keyword evidence="14" id="KW-1185">Reference proteome</keyword>
<comment type="function">
    <text evidence="11">Peptidoglycan polymerase that catalyzes glycan chain elongation from lipid-linked precursors.</text>
</comment>
<comment type="pathway">
    <text evidence="11">Cell wall biogenesis; peptidoglycan biosynthesis.</text>
</comment>
<evidence type="ECO:0000256" key="3">
    <source>
        <dbReference type="ARBA" id="ARBA00022676"/>
    </source>
</evidence>
<reference evidence="13 14" key="1">
    <citation type="submission" date="2018-04" db="EMBL/GenBank/DDBJ databases">
        <title>Genomic Encyclopedia of Archaeal and Bacterial Type Strains, Phase II (KMG-II): from individual species to whole genera.</title>
        <authorList>
            <person name="Goeker M."/>
        </authorList>
    </citation>
    <scope>NUCLEOTIDE SEQUENCE [LARGE SCALE GENOMIC DNA]</scope>
    <source>
        <strain evidence="13 14">DSM 26809</strain>
    </source>
</reference>
<dbReference type="AlphaFoldDB" id="A0A2T5J531"/>
<keyword evidence="7 11" id="KW-0573">Peptidoglycan synthesis</keyword>
<dbReference type="InterPro" id="IPR036950">
    <property type="entry name" value="PBP_transglycosylase"/>
</dbReference>
<organism evidence="13 14">
    <name type="scientific">Mucilaginibacter yixingensis</name>
    <dbReference type="NCBI Taxonomy" id="1295612"/>
    <lineage>
        <taxon>Bacteria</taxon>
        <taxon>Pseudomonadati</taxon>
        <taxon>Bacteroidota</taxon>
        <taxon>Sphingobacteriia</taxon>
        <taxon>Sphingobacteriales</taxon>
        <taxon>Sphingobacteriaceae</taxon>
        <taxon>Mucilaginibacter</taxon>
    </lineage>
</organism>
<dbReference type="GO" id="GO:0008360">
    <property type="term" value="P:regulation of cell shape"/>
    <property type="evidence" value="ECO:0007669"/>
    <property type="project" value="UniProtKB-KW"/>
</dbReference>
<keyword evidence="10 11" id="KW-0961">Cell wall biogenesis/degradation</keyword>
<comment type="catalytic activity">
    <reaction evidence="11">
        <text>[GlcNAc-(1-&gt;4)-Mur2Ac(oyl-L-Ala-gamma-D-Glu-L-Lys-D-Ala-D-Ala)](n)-di-trans,octa-cis-undecaprenyl diphosphate + beta-D-GlcNAc-(1-&gt;4)-Mur2Ac(oyl-L-Ala-gamma-D-Glu-L-Lys-D-Ala-D-Ala)-di-trans,octa-cis-undecaprenyl diphosphate = [GlcNAc-(1-&gt;4)-Mur2Ac(oyl-L-Ala-gamma-D-Glu-L-Lys-D-Ala-D-Ala)](n+1)-di-trans,octa-cis-undecaprenyl diphosphate + di-trans,octa-cis-undecaprenyl diphosphate + H(+)</text>
        <dbReference type="Rhea" id="RHEA:23708"/>
        <dbReference type="Rhea" id="RHEA-COMP:9602"/>
        <dbReference type="Rhea" id="RHEA-COMP:9603"/>
        <dbReference type="ChEBI" id="CHEBI:15378"/>
        <dbReference type="ChEBI" id="CHEBI:58405"/>
        <dbReference type="ChEBI" id="CHEBI:60033"/>
        <dbReference type="ChEBI" id="CHEBI:78435"/>
        <dbReference type="EC" id="2.4.99.28"/>
    </reaction>
</comment>
<keyword evidence="8 11" id="KW-1133">Transmembrane helix</keyword>
<accession>A0A2T5J531</accession>
<comment type="caution">
    <text evidence="13">The sequence shown here is derived from an EMBL/GenBank/DDBJ whole genome shotgun (WGS) entry which is preliminary data.</text>
</comment>
<evidence type="ECO:0000256" key="8">
    <source>
        <dbReference type="ARBA" id="ARBA00022989"/>
    </source>
</evidence>
<evidence type="ECO:0000259" key="12">
    <source>
        <dbReference type="Pfam" id="PF00912"/>
    </source>
</evidence>
<keyword evidence="5 11" id="KW-0812">Transmembrane</keyword>
<gene>
    <name evidence="11" type="primary">mtgA</name>
    <name evidence="13" type="ORF">C8P68_11070</name>
</gene>
<keyword evidence="1 11" id="KW-1003">Cell membrane</keyword>
<evidence type="ECO:0000256" key="5">
    <source>
        <dbReference type="ARBA" id="ARBA00022692"/>
    </source>
</evidence>
<protein>
    <recommendedName>
        <fullName evidence="11">Biosynthetic peptidoglycan transglycosylase</fullName>
        <ecNumber evidence="11">2.4.99.28</ecNumber>
    </recommendedName>
    <alternativeName>
        <fullName evidence="11">Glycan polymerase</fullName>
    </alternativeName>
    <alternativeName>
        <fullName evidence="11">Peptidoglycan glycosyltransferase MtgA</fullName>
        <shortName evidence="11">PGT</shortName>
    </alternativeName>
</protein>
<sequence>MNKSEIEIPNSEIRSYFRTMKKNFRRGGTGIGRLIWRIIRLAFVLFFGITILWVLLYRFVNPPVTWLMISRGFEQKAEGKPWKIDKQWVDIDSISENMKRAAVAAEDARFLDHYGFDFKAMERAFEKNAKGKKLSGGSTISQQTAKNVFLWEGRSYIRKGFEAYFTMLIEVCWSKKRIMEVYLNVIEMGDGIYGVEAASQYYYHKHASELTRSQSAAIASIFPDPRKWSPLNPNARVIHKQYFIKKNMRRLGPLDF</sequence>
<evidence type="ECO:0000313" key="14">
    <source>
        <dbReference type="Proteomes" id="UP000244168"/>
    </source>
</evidence>
<dbReference type="PANTHER" id="PTHR30400:SF0">
    <property type="entry name" value="BIOSYNTHETIC PEPTIDOGLYCAN TRANSGLYCOSYLASE"/>
    <property type="match status" value="1"/>
</dbReference>
<dbReference type="GO" id="GO:0009252">
    <property type="term" value="P:peptidoglycan biosynthetic process"/>
    <property type="evidence" value="ECO:0007669"/>
    <property type="project" value="UniProtKB-UniRule"/>
</dbReference>
<evidence type="ECO:0000313" key="13">
    <source>
        <dbReference type="EMBL" id="PTQ92939.1"/>
    </source>
</evidence>